<protein>
    <submittedName>
        <fullName evidence="1">Uncharacterized protein</fullName>
    </submittedName>
</protein>
<evidence type="ECO:0000313" key="1">
    <source>
        <dbReference type="EMBL" id="PON65039.1"/>
    </source>
</evidence>
<name>A0A2P5CVG3_PARAD</name>
<proteinExistence type="predicted"/>
<dbReference type="Proteomes" id="UP000237105">
    <property type="component" value="Unassembled WGS sequence"/>
</dbReference>
<reference evidence="2" key="1">
    <citation type="submission" date="2016-06" db="EMBL/GenBank/DDBJ databases">
        <title>Parallel loss of symbiosis genes in relatives of nitrogen-fixing non-legume Parasponia.</title>
        <authorList>
            <person name="Van Velzen R."/>
            <person name="Holmer R."/>
            <person name="Bu F."/>
            <person name="Rutten L."/>
            <person name="Van Zeijl A."/>
            <person name="Liu W."/>
            <person name="Santuari L."/>
            <person name="Cao Q."/>
            <person name="Sharma T."/>
            <person name="Shen D."/>
            <person name="Roswanjaya Y."/>
            <person name="Wardhani T."/>
            <person name="Kalhor M.S."/>
            <person name="Jansen J."/>
            <person name="Van den Hoogen J."/>
            <person name="Gungor B."/>
            <person name="Hartog M."/>
            <person name="Hontelez J."/>
            <person name="Verver J."/>
            <person name="Yang W.-C."/>
            <person name="Schijlen E."/>
            <person name="Repin R."/>
            <person name="Schilthuizen M."/>
            <person name="Schranz E."/>
            <person name="Heidstra R."/>
            <person name="Miyata K."/>
            <person name="Fedorova E."/>
            <person name="Kohlen W."/>
            <person name="Bisseling T."/>
            <person name="Smit S."/>
            <person name="Geurts R."/>
        </authorList>
    </citation>
    <scope>NUCLEOTIDE SEQUENCE [LARGE SCALE GENOMIC DNA]</scope>
    <source>
        <strain evidence="2">cv. WU1-14</strain>
    </source>
</reference>
<keyword evidence="2" id="KW-1185">Reference proteome</keyword>
<dbReference type="EMBL" id="JXTB01000091">
    <property type="protein sequence ID" value="PON65039.1"/>
    <property type="molecule type" value="Genomic_DNA"/>
</dbReference>
<accession>A0A2P5CVG3</accession>
<sequence length="153" mass="17415">MPPTLTSLLRTARRAQTRILLLLTQSMPHSEEKKAKLELEEEVNTLRSLLEVAWSTMSDEGLKNLKLAVVTQHKDLDFSFLDEQSPATLNVQESTALMPLWLLTKAKSRQLHSLIRTLRHLQQVEVTPARVILEVMAIVSFFLFGVRKVGPLF</sequence>
<evidence type="ECO:0000313" key="2">
    <source>
        <dbReference type="Proteomes" id="UP000237105"/>
    </source>
</evidence>
<gene>
    <name evidence="1" type="ORF">PanWU01x14_119560</name>
</gene>
<dbReference type="AlphaFoldDB" id="A0A2P5CVG3"/>
<comment type="caution">
    <text evidence="1">The sequence shown here is derived from an EMBL/GenBank/DDBJ whole genome shotgun (WGS) entry which is preliminary data.</text>
</comment>
<organism evidence="1 2">
    <name type="scientific">Parasponia andersonii</name>
    <name type="common">Sponia andersonii</name>
    <dbReference type="NCBI Taxonomy" id="3476"/>
    <lineage>
        <taxon>Eukaryota</taxon>
        <taxon>Viridiplantae</taxon>
        <taxon>Streptophyta</taxon>
        <taxon>Embryophyta</taxon>
        <taxon>Tracheophyta</taxon>
        <taxon>Spermatophyta</taxon>
        <taxon>Magnoliopsida</taxon>
        <taxon>eudicotyledons</taxon>
        <taxon>Gunneridae</taxon>
        <taxon>Pentapetalae</taxon>
        <taxon>rosids</taxon>
        <taxon>fabids</taxon>
        <taxon>Rosales</taxon>
        <taxon>Cannabaceae</taxon>
        <taxon>Parasponia</taxon>
    </lineage>
</organism>